<dbReference type="InterPro" id="IPR013430">
    <property type="entry name" value="Toxin_antidote_HigA"/>
</dbReference>
<name>A0AAE3GWL9_9CYAN</name>
<dbReference type="InterPro" id="IPR010982">
    <property type="entry name" value="Lambda_DNA-bd_dom_sf"/>
</dbReference>
<feature type="domain" description="HTH cro/C1-type" evidence="2">
    <location>
        <begin position="13"/>
        <end position="69"/>
    </location>
</feature>
<dbReference type="RefSeq" id="WP_254013957.1">
    <property type="nucleotide sequence ID" value="NZ_JAMZMM010000296.1"/>
</dbReference>
<dbReference type="PANTHER" id="PTHR36924:SF1">
    <property type="entry name" value="ANTITOXIN HIGA-1"/>
    <property type="match status" value="1"/>
</dbReference>
<dbReference type="EMBL" id="JAMZMM010000296">
    <property type="protein sequence ID" value="MCP2731213.1"/>
    <property type="molecule type" value="Genomic_DNA"/>
</dbReference>
<dbReference type="Proteomes" id="UP001204953">
    <property type="component" value="Unassembled WGS sequence"/>
</dbReference>
<dbReference type="AlphaFoldDB" id="A0AAE3GWL9"/>
<protein>
    <submittedName>
        <fullName evidence="3">HigA family addiction module antitoxin</fullName>
    </submittedName>
</protein>
<dbReference type="InterPro" id="IPR001387">
    <property type="entry name" value="Cro/C1-type_HTH"/>
</dbReference>
<proteinExistence type="predicted"/>
<dbReference type="GO" id="GO:0003677">
    <property type="term" value="F:DNA binding"/>
    <property type="evidence" value="ECO:0007669"/>
    <property type="project" value="UniProtKB-KW"/>
</dbReference>
<gene>
    <name evidence="3" type="ORF">NJ959_22575</name>
</gene>
<dbReference type="NCBIfam" id="TIGR02607">
    <property type="entry name" value="antidote_HigA"/>
    <property type="match status" value="1"/>
</dbReference>
<comment type="caution">
    <text evidence="3">The sequence shown here is derived from an EMBL/GenBank/DDBJ whole genome shotgun (WGS) entry which is preliminary data.</text>
</comment>
<dbReference type="Gene3D" id="1.10.260.40">
    <property type="entry name" value="lambda repressor-like DNA-binding domains"/>
    <property type="match status" value="1"/>
</dbReference>
<keyword evidence="1" id="KW-0238">DNA-binding</keyword>
<evidence type="ECO:0000313" key="3">
    <source>
        <dbReference type="EMBL" id="MCP2731213.1"/>
    </source>
</evidence>
<keyword evidence="4" id="KW-1185">Reference proteome</keyword>
<dbReference type="SUPFAM" id="SSF47413">
    <property type="entry name" value="lambda repressor-like DNA-binding domains"/>
    <property type="match status" value="1"/>
</dbReference>
<dbReference type="PANTHER" id="PTHR36924">
    <property type="entry name" value="ANTITOXIN HIGA-1"/>
    <property type="match status" value="1"/>
</dbReference>
<evidence type="ECO:0000313" key="4">
    <source>
        <dbReference type="Proteomes" id="UP001204953"/>
    </source>
</evidence>
<evidence type="ECO:0000259" key="2">
    <source>
        <dbReference type="PROSITE" id="PS50943"/>
    </source>
</evidence>
<organism evidence="3 4">
    <name type="scientific">Limnofasciculus baicalensis BBK-W-15</name>
    <dbReference type="NCBI Taxonomy" id="2699891"/>
    <lineage>
        <taxon>Bacteria</taxon>
        <taxon>Bacillati</taxon>
        <taxon>Cyanobacteriota</taxon>
        <taxon>Cyanophyceae</taxon>
        <taxon>Coleofasciculales</taxon>
        <taxon>Coleofasciculaceae</taxon>
        <taxon>Limnofasciculus</taxon>
        <taxon>Limnofasciculus baicalensis</taxon>
    </lineage>
</organism>
<sequence length="103" mass="11614">MEMYNPPHPGEVLQELYLEPLGLTVTETADALGVSHQILSAIIEGCYSITPDIAMRLSKAFSTNPTVWLGMQQDYDLWQVKQRLDLSEVRVLRDAEAEFIASF</sequence>
<dbReference type="SMART" id="SM00530">
    <property type="entry name" value="HTH_XRE"/>
    <property type="match status" value="1"/>
</dbReference>
<accession>A0AAE3GWL9</accession>
<dbReference type="Pfam" id="PF01381">
    <property type="entry name" value="HTH_3"/>
    <property type="match status" value="1"/>
</dbReference>
<evidence type="ECO:0000256" key="1">
    <source>
        <dbReference type="ARBA" id="ARBA00023125"/>
    </source>
</evidence>
<dbReference type="CDD" id="cd00093">
    <property type="entry name" value="HTH_XRE"/>
    <property type="match status" value="1"/>
</dbReference>
<dbReference type="PROSITE" id="PS50943">
    <property type="entry name" value="HTH_CROC1"/>
    <property type="match status" value="1"/>
</dbReference>
<reference evidence="3" key="1">
    <citation type="submission" date="2022-06" db="EMBL/GenBank/DDBJ databases">
        <title>New cyanobacteria of genus Symplocastrum in benthos of Lake Baikal.</title>
        <authorList>
            <person name="Sorokovikova E."/>
            <person name="Tikhonova I."/>
            <person name="Krasnopeev A."/>
            <person name="Evseev P."/>
            <person name="Gladkikh A."/>
            <person name="Belykh O."/>
        </authorList>
    </citation>
    <scope>NUCLEOTIDE SEQUENCE</scope>
    <source>
        <strain evidence="3">BBK-W-15</strain>
    </source>
</reference>